<dbReference type="Proteomes" id="UP001278500">
    <property type="component" value="Unassembled WGS sequence"/>
</dbReference>
<sequence length="306" mass="34554">MAAPAPDRNLGAGQHGGDTGGSSSGKATQIPISSLLRSTPAPTYSAHPPPTHPESASPQDQNPTTQDTGEATTSAATSTSTSEPWHPPFINFTADGMKSTFPSRQTESANPQNQNPATQNAEEASTSAATSTSTSESRCPPFISFTDKMIVAAGMKRLWEFSDVKTYMNATYILRWDAQKHPEGLRIWKEEFMNATWDTYLRSRALLVYHNLFSQEAWKEVYKYVMNEFPELREVQGETDKETRQNLRLWDDEFDKRGKKERTPEEEEQLKAWNEAEMMEWEKLMEETKLKEKKALGEQDPHLDLE</sequence>
<comment type="caution">
    <text evidence="2">The sequence shown here is derived from an EMBL/GenBank/DDBJ whole genome shotgun (WGS) entry which is preliminary data.</text>
</comment>
<proteinExistence type="predicted"/>
<reference evidence="2" key="2">
    <citation type="submission" date="2023-06" db="EMBL/GenBank/DDBJ databases">
        <authorList>
            <consortium name="Lawrence Berkeley National Laboratory"/>
            <person name="Haridas S."/>
            <person name="Hensen N."/>
            <person name="Bonometti L."/>
            <person name="Westerberg I."/>
            <person name="Brannstrom I.O."/>
            <person name="Guillou S."/>
            <person name="Cros-Aarteil S."/>
            <person name="Calhoun S."/>
            <person name="Kuo A."/>
            <person name="Mondo S."/>
            <person name="Pangilinan J."/>
            <person name="Riley R."/>
            <person name="Labutti K."/>
            <person name="Andreopoulos B."/>
            <person name="Lipzen A."/>
            <person name="Chen C."/>
            <person name="Yanf M."/>
            <person name="Daum C."/>
            <person name="Ng V."/>
            <person name="Clum A."/>
            <person name="Steindorff A."/>
            <person name="Ohm R."/>
            <person name="Martin F."/>
            <person name="Silar P."/>
            <person name="Natvig D."/>
            <person name="Lalanne C."/>
            <person name="Gautier V."/>
            <person name="Ament-Velasquez S.L."/>
            <person name="Kruys A."/>
            <person name="Hutchinson M.I."/>
            <person name="Powell A.J."/>
            <person name="Barry K."/>
            <person name="Miller A.N."/>
            <person name="Grigoriev I.V."/>
            <person name="Debuchy R."/>
            <person name="Gladieux P."/>
            <person name="Thoren M.H."/>
            <person name="Johannesson H."/>
        </authorList>
    </citation>
    <scope>NUCLEOTIDE SEQUENCE</scope>
    <source>
        <strain evidence="2">CBS 560.94</strain>
    </source>
</reference>
<feature type="compositionally biased region" description="Low complexity" evidence="1">
    <location>
        <begin position="109"/>
        <end position="137"/>
    </location>
</feature>
<evidence type="ECO:0000313" key="3">
    <source>
        <dbReference type="Proteomes" id="UP001278500"/>
    </source>
</evidence>
<protein>
    <submittedName>
        <fullName evidence="2">Uncharacterized protein</fullName>
    </submittedName>
</protein>
<feature type="region of interest" description="Disordered" evidence="1">
    <location>
        <begin position="1"/>
        <end position="138"/>
    </location>
</feature>
<keyword evidence="3" id="KW-1185">Reference proteome</keyword>
<reference evidence="2" key="1">
    <citation type="journal article" date="2023" name="Mol. Phylogenet. Evol.">
        <title>Genome-scale phylogeny and comparative genomics of the fungal order Sordariales.</title>
        <authorList>
            <person name="Hensen N."/>
            <person name="Bonometti L."/>
            <person name="Westerberg I."/>
            <person name="Brannstrom I.O."/>
            <person name="Guillou S."/>
            <person name="Cros-Aarteil S."/>
            <person name="Calhoun S."/>
            <person name="Haridas S."/>
            <person name="Kuo A."/>
            <person name="Mondo S."/>
            <person name="Pangilinan J."/>
            <person name="Riley R."/>
            <person name="LaButti K."/>
            <person name="Andreopoulos B."/>
            <person name="Lipzen A."/>
            <person name="Chen C."/>
            <person name="Yan M."/>
            <person name="Daum C."/>
            <person name="Ng V."/>
            <person name="Clum A."/>
            <person name="Steindorff A."/>
            <person name="Ohm R.A."/>
            <person name="Martin F."/>
            <person name="Silar P."/>
            <person name="Natvig D.O."/>
            <person name="Lalanne C."/>
            <person name="Gautier V."/>
            <person name="Ament-Velasquez S.L."/>
            <person name="Kruys A."/>
            <person name="Hutchinson M.I."/>
            <person name="Powell A.J."/>
            <person name="Barry K."/>
            <person name="Miller A.N."/>
            <person name="Grigoriev I.V."/>
            <person name="Debuchy R."/>
            <person name="Gladieux P."/>
            <person name="Hiltunen Thoren M."/>
            <person name="Johannesson H."/>
        </authorList>
    </citation>
    <scope>NUCLEOTIDE SEQUENCE</scope>
    <source>
        <strain evidence="2">CBS 560.94</strain>
    </source>
</reference>
<dbReference type="GeneID" id="87868646"/>
<evidence type="ECO:0000256" key="1">
    <source>
        <dbReference type="SAM" id="MobiDB-lite"/>
    </source>
</evidence>
<feature type="compositionally biased region" description="Polar residues" evidence="1">
    <location>
        <begin position="24"/>
        <end position="42"/>
    </location>
</feature>
<gene>
    <name evidence="2" type="ORF">B0H65DRAFT_85982</name>
</gene>
<evidence type="ECO:0000313" key="2">
    <source>
        <dbReference type="EMBL" id="KAK3350373.1"/>
    </source>
</evidence>
<dbReference type="EMBL" id="JAUEPP010000002">
    <property type="protein sequence ID" value="KAK3350373.1"/>
    <property type="molecule type" value="Genomic_DNA"/>
</dbReference>
<feature type="compositionally biased region" description="Low complexity" evidence="1">
    <location>
        <begin position="71"/>
        <end position="82"/>
    </location>
</feature>
<feature type="compositionally biased region" description="Polar residues" evidence="1">
    <location>
        <begin position="54"/>
        <end position="70"/>
    </location>
</feature>
<accession>A0AAE0JJ52</accession>
<feature type="compositionally biased region" description="Gly residues" evidence="1">
    <location>
        <begin position="13"/>
        <end position="23"/>
    </location>
</feature>
<name>A0AAE0JJ52_9PEZI</name>
<dbReference type="RefSeq" id="XP_062683668.1">
    <property type="nucleotide sequence ID" value="XM_062831492.1"/>
</dbReference>
<dbReference type="AlphaFoldDB" id="A0AAE0JJ52"/>
<organism evidence="2 3">
    <name type="scientific">Neurospora tetraspora</name>
    <dbReference type="NCBI Taxonomy" id="94610"/>
    <lineage>
        <taxon>Eukaryota</taxon>
        <taxon>Fungi</taxon>
        <taxon>Dikarya</taxon>
        <taxon>Ascomycota</taxon>
        <taxon>Pezizomycotina</taxon>
        <taxon>Sordariomycetes</taxon>
        <taxon>Sordariomycetidae</taxon>
        <taxon>Sordariales</taxon>
        <taxon>Sordariaceae</taxon>
        <taxon>Neurospora</taxon>
    </lineage>
</organism>